<feature type="compositionally biased region" description="Basic and acidic residues" evidence="4">
    <location>
        <begin position="1"/>
        <end position="19"/>
    </location>
</feature>
<dbReference type="Proteomes" id="UP001374535">
    <property type="component" value="Chromosome 7"/>
</dbReference>
<keyword evidence="3" id="KW-0539">Nucleus</keyword>
<name>A0AAQ3RPV3_VIGMU</name>
<evidence type="ECO:0000256" key="1">
    <source>
        <dbReference type="ARBA" id="ARBA00004123"/>
    </source>
</evidence>
<comment type="subcellular location">
    <subcellularLocation>
        <location evidence="1">Nucleus</location>
    </subcellularLocation>
</comment>
<dbReference type="GO" id="GO:0000976">
    <property type="term" value="F:transcription cis-regulatory region binding"/>
    <property type="evidence" value="ECO:0007669"/>
    <property type="project" value="TreeGrafter"/>
</dbReference>
<dbReference type="PANTHER" id="PTHR47998:SF3">
    <property type="entry name" value="TRANSCRIPTION FACTOR TRY-LIKE"/>
    <property type="match status" value="1"/>
</dbReference>
<dbReference type="Pfam" id="PF00249">
    <property type="entry name" value="Myb_DNA-binding"/>
    <property type="match status" value="1"/>
</dbReference>
<organism evidence="7 8">
    <name type="scientific">Vigna mungo</name>
    <name type="common">Black gram</name>
    <name type="synonym">Phaseolus mungo</name>
    <dbReference type="NCBI Taxonomy" id="3915"/>
    <lineage>
        <taxon>Eukaryota</taxon>
        <taxon>Viridiplantae</taxon>
        <taxon>Streptophyta</taxon>
        <taxon>Embryophyta</taxon>
        <taxon>Tracheophyta</taxon>
        <taxon>Spermatophyta</taxon>
        <taxon>Magnoliopsida</taxon>
        <taxon>eudicotyledons</taxon>
        <taxon>Gunneridae</taxon>
        <taxon>Pentapetalae</taxon>
        <taxon>rosids</taxon>
        <taxon>fabids</taxon>
        <taxon>Fabales</taxon>
        <taxon>Fabaceae</taxon>
        <taxon>Papilionoideae</taxon>
        <taxon>50 kb inversion clade</taxon>
        <taxon>NPAAA clade</taxon>
        <taxon>indigoferoid/millettioid clade</taxon>
        <taxon>Phaseoleae</taxon>
        <taxon>Vigna</taxon>
    </lineage>
</organism>
<dbReference type="GO" id="GO:0005634">
    <property type="term" value="C:nucleus"/>
    <property type="evidence" value="ECO:0007669"/>
    <property type="project" value="UniProtKB-SubCell"/>
</dbReference>
<keyword evidence="5" id="KW-0472">Membrane</keyword>
<feature type="domain" description="Myb-like" evidence="6">
    <location>
        <begin position="26"/>
        <end position="62"/>
    </location>
</feature>
<dbReference type="Gene3D" id="1.10.10.60">
    <property type="entry name" value="Homeodomain-like"/>
    <property type="match status" value="1"/>
</dbReference>
<evidence type="ECO:0000256" key="5">
    <source>
        <dbReference type="SAM" id="Phobius"/>
    </source>
</evidence>
<protein>
    <recommendedName>
        <fullName evidence="6">Myb-like domain-containing protein</fullName>
    </recommendedName>
</protein>
<gene>
    <name evidence="7" type="ORF">V8G54_024145</name>
</gene>
<feature type="region of interest" description="Disordered" evidence="4">
    <location>
        <begin position="1"/>
        <end position="22"/>
    </location>
</feature>
<keyword evidence="5" id="KW-0812">Transmembrane</keyword>
<dbReference type="InterPro" id="IPR015495">
    <property type="entry name" value="Myb_TF_plants"/>
</dbReference>
<evidence type="ECO:0000256" key="2">
    <source>
        <dbReference type="ARBA" id="ARBA00023125"/>
    </source>
</evidence>
<reference evidence="7 8" key="1">
    <citation type="journal article" date="2023" name="Life. Sci Alliance">
        <title>Evolutionary insights into 3D genome organization and epigenetic landscape of Vigna mungo.</title>
        <authorList>
            <person name="Junaid A."/>
            <person name="Singh B."/>
            <person name="Bhatia S."/>
        </authorList>
    </citation>
    <scope>NUCLEOTIDE SEQUENCE [LARGE SCALE GENOMIC DNA]</scope>
    <source>
        <strain evidence="7">Urdbean</strain>
    </source>
</reference>
<keyword evidence="2" id="KW-0238">DNA-binding</keyword>
<proteinExistence type="predicted"/>
<evidence type="ECO:0000256" key="4">
    <source>
        <dbReference type="SAM" id="MobiDB-lite"/>
    </source>
</evidence>
<dbReference type="InterPro" id="IPR009057">
    <property type="entry name" value="Homeodomain-like_sf"/>
</dbReference>
<accession>A0AAQ3RPV3</accession>
<evidence type="ECO:0000256" key="3">
    <source>
        <dbReference type="ARBA" id="ARBA00023242"/>
    </source>
</evidence>
<keyword evidence="5" id="KW-1133">Transmembrane helix</keyword>
<dbReference type="SUPFAM" id="SSF46689">
    <property type="entry name" value="Homeodomain-like"/>
    <property type="match status" value="1"/>
</dbReference>
<dbReference type="GO" id="GO:0030154">
    <property type="term" value="P:cell differentiation"/>
    <property type="evidence" value="ECO:0007669"/>
    <property type="project" value="TreeGrafter"/>
</dbReference>
<keyword evidence="8" id="KW-1185">Reference proteome</keyword>
<dbReference type="GO" id="GO:0006355">
    <property type="term" value="P:regulation of DNA-templated transcription"/>
    <property type="evidence" value="ECO:0007669"/>
    <property type="project" value="TreeGrafter"/>
</dbReference>
<feature type="transmembrane region" description="Helical" evidence="5">
    <location>
        <begin position="153"/>
        <end position="179"/>
    </location>
</feature>
<dbReference type="PANTHER" id="PTHR47998">
    <property type="entry name" value="TRANSCRIPTION FACTOR MYB51-LIKE ISOFORM X1"/>
    <property type="match status" value="1"/>
</dbReference>
<dbReference type="AlphaFoldDB" id="A0AAQ3RPV3"/>
<evidence type="ECO:0000259" key="6">
    <source>
        <dbReference type="Pfam" id="PF00249"/>
    </source>
</evidence>
<sequence length="202" mass="22566">MADIDRSPDNVSADSKEKSLQTSTVEFSEAEEILIAMVYNLVGERWSLIAGRIPGRTAEEIEKVLRITLQKELTIAAVHWRDDLRGGEKGEGNLKVPVNQLTALRGPKEKVYGASTTTFADGGTIYRYHYQRLSDYHAINDTFIGVPFKVMNLLPFSSCIVACLVAIQSSLLFIAVVALQQSPLYQQIWEFTPYKSLLANRP</sequence>
<evidence type="ECO:0000313" key="8">
    <source>
        <dbReference type="Proteomes" id="UP001374535"/>
    </source>
</evidence>
<evidence type="ECO:0000313" key="7">
    <source>
        <dbReference type="EMBL" id="WVZ03339.1"/>
    </source>
</evidence>
<dbReference type="EMBL" id="CP144694">
    <property type="protein sequence ID" value="WVZ03339.1"/>
    <property type="molecule type" value="Genomic_DNA"/>
</dbReference>
<dbReference type="InterPro" id="IPR001005">
    <property type="entry name" value="SANT/Myb"/>
</dbReference>
<dbReference type="CDD" id="cd00167">
    <property type="entry name" value="SANT"/>
    <property type="match status" value="1"/>
</dbReference>